<dbReference type="InterPro" id="IPR050187">
    <property type="entry name" value="Lipid_Phosphate_FormReg"/>
</dbReference>
<dbReference type="Pfam" id="PF00781">
    <property type="entry name" value="DAGK_cat"/>
    <property type="match status" value="1"/>
</dbReference>
<evidence type="ECO:0000259" key="1">
    <source>
        <dbReference type="PROSITE" id="PS50146"/>
    </source>
</evidence>
<sequence>MVWTTTLDHGPAALNRDEIIFAVEQPADGEGRGGGYFVYSLSESAEDGEGDPFKLSRTSFDSLDGPDQDVLEGLVLDWQAVPEYLNKNLEVVVSTRSGTGRAMGFWRVVLQPLLSEVLGDGSDSSSGSDGYRSRCRVTVTSSADTIREFARGLRGDDGETVVLLLSGDGGVVDLLNGLSDDGETTKVTVGVLPLGTGNALFSSLHKPLYGEKGPSGLVLGLRTLFLGGGRAEALPTFRAEFSRGAVLVGAPGADAATDVGTGERSNAAQVQVDHLIGAIVASYGFHASLVWESDTPSYRRHGAKRFGMAAAELLKESHAYDATLDIVSPSSPTYTRVRHTSGTGNKFNYILATMVSNLERGFTISPESKPIDGKLRVVHFGDVGGERTMEIMMGGYRGGEHVGMRWKDEDEKEDGVGYEEVEEMRVTIYEEDSRWRKVCVDGTIVEVPRGGWMTVRREVGVERSRVLVPRDVV</sequence>
<keyword evidence="2" id="KW-0808">Transferase</keyword>
<dbReference type="Gene3D" id="3.40.50.10330">
    <property type="entry name" value="Probable inorganic polyphosphate/atp-NAD kinase, domain 1"/>
    <property type="match status" value="1"/>
</dbReference>
<dbReference type="PANTHER" id="PTHR12358:SF108">
    <property type="entry name" value="DAGKC DOMAIN-CONTAINING PROTEIN"/>
    <property type="match status" value="1"/>
</dbReference>
<dbReference type="GO" id="GO:0005737">
    <property type="term" value="C:cytoplasm"/>
    <property type="evidence" value="ECO:0007669"/>
    <property type="project" value="TreeGrafter"/>
</dbReference>
<dbReference type="Gene3D" id="2.60.200.40">
    <property type="match status" value="1"/>
</dbReference>
<dbReference type="GO" id="GO:0016020">
    <property type="term" value="C:membrane"/>
    <property type="evidence" value="ECO:0007669"/>
    <property type="project" value="TreeGrafter"/>
</dbReference>
<dbReference type="GO" id="GO:0001727">
    <property type="term" value="F:lipid kinase activity"/>
    <property type="evidence" value="ECO:0007669"/>
    <property type="project" value="TreeGrafter"/>
</dbReference>
<feature type="domain" description="DAGKc" evidence="1">
    <location>
        <begin position="84"/>
        <end position="208"/>
    </location>
</feature>
<dbReference type="EMBL" id="MU839840">
    <property type="protein sequence ID" value="KAK1752163.1"/>
    <property type="molecule type" value="Genomic_DNA"/>
</dbReference>
<name>A0AAJ0B838_9PEZI</name>
<dbReference type="InterPro" id="IPR001206">
    <property type="entry name" value="Diacylglycerol_kinase_cat_dom"/>
</dbReference>
<dbReference type="PROSITE" id="PS50146">
    <property type="entry name" value="DAGK"/>
    <property type="match status" value="1"/>
</dbReference>
<dbReference type="PANTHER" id="PTHR12358">
    <property type="entry name" value="SPHINGOSINE KINASE"/>
    <property type="match status" value="1"/>
</dbReference>
<reference evidence="2" key="1">
    <citation type="submission" date="2023-06" db="EMBL/GenBank/DDBJ databases">
        <title>Genome-scale phylogeny and comparative genomics of the fungal order Sordariales.</title>
        <authorList>
            <consortium name="Lawrence Berkeley National Laboratory"/>
            <person name="Hensen N."/>
            <person name="Bonometti L."/>
            <person name="Westerberg I."/>
            <person name="Brannstrom I.O."/>
            <person name="Guillou S."/>
            <person name="Cros-Aarteil S."/>
            <person name="Calhoun S."/>
            <person name="Haridas S."/>
            <person name="Kuo A."/>
            <person name="Mondo S."/>
            <person name="Pangilinan J."/>
            <person name="Riley R."/>
            <person name="Labutti K."/>
            <person name="Andreopoulos B."/>
            <person name="Lipzen A."/>
            <person name="Chen C."/>
            <person name="Yanf M."/>
            <person name="Daum C."/>
            <person name="Ng V."/>
            <person name="Clum A."/>
            <person name="Steindorff A."/>
            <person name="Ohm R."/>
            <person name="Martin F."/>
            <person name="Silar P."/>
            <person name="Natvig D."/>
            <person name="Lalanne C."/>
            <person name="Gautier V."/>
            <person name="Ament-Velasquez S.L."/>
            <person name="Kruys A."/>
            <person name="Hutchinson M.I."/>
            <person name="Powell A.J."/>
            <person name="Barry K."/>
            <person name="Miller A.N."/>
            <person name="Grigoriev I.V."/>
            <person name="Debuchy R."/>
            <person name="Gladieux P."/>
            <person name="Thoren M.H."/>
            <person name="Johannesson H."/>
        </authorList>
    </citation>
    <scope>NUCLEOTIDE SEQUENCE</scope>
    <source>
        <strain evidence="2">PSN4</strain>
    </source>
</reference>
<protein>
    <submittedName>
        <fullName evidence="2">ATP-NAD kinase-like domain-containing protein</fullName>
    </submittedName>
</protein>
<keyword evidence="2" id="KW-0418">Kinase</keyword>
<evidence type="ECO:0000313" key="3">
    <source>
        <dbReference type="Proteomes" id="UP001239445"/>
    </source>
</evidence>
<dbReference type="InterPro" id="IPR017438">
    <property type="entry name" value="ATP-NAD_kinase_N"/>
</dbReference>
<gene>
    <name evidence="2" type="ORF">QBC47DRAFT_306747</name>
</gene>
<dbReference type="AlphaFoldDB" id="A0AAJ0B838"/>
<dbReference type="InterPro" id="IPR016064">
    <property type="entry name" value="NAD/diacylglycerol_kinase_sf"/>
</dbReference>
<evidence type="ECO:0000313" key="2">
    <source>
        <dbReference type="EMBL" id="KAK1752163.1"/>
    </source>
</evidence>
<accession>A0AAJ0B838</accession>
<comment type="caution">
    <text evidence="2">The sequence shown here is derived from an EMBL/GenBank/DDBJ whole genome shotgun (WGS) entry which is preliminary data.</text>
</comment>
<dbReference type="GO" id="GO:0046512">
    <property type="term" value="P:sphingosine biosynthetic process"/>
    <property type="evidence" value="ECO:0007669"/>
    <property type="project" value="TreeGrafter"/>
</dbReference>
<dbReference type="Proteomes" id="UP001239445">
    <property type="component" value="Unassembled WGS sequence"/>
</dbReference>
<proteinExistence type="predicted"/>
<dbReference type="SUPFAM" id="SSF111331">
    <property type="entry name" value="NAD kinase/diacylglycerol kinase-like"/>
    <property type="match status" value="1"/>
</dbReference>
<organism evidence="2 3">
    <name type="scientific">Echria macrotheca</name>
    <dbReference type="NCBI Taxonomy" id="438768"/>
    <lineage>
        <taxon>Eukaryota</taxon>
        <taxon>Fungi</taxon>
        <taxon>Dikarya</taxon>
        <taxon>Ascomycota</taxon>
        <taxon>Pezizomycotina</taxon>
        <taxon>Sordariomycetes</taxon>
        <taxon>Sordariomycetidae</taxon>
        <taxon>Sordariales</taxon>
        <taxon>Schizotheciaceae</taxon>
        <taxon>Echria</taxon>
    </lineage>
</organism>
<keyword evidence="3" id="KW-1185">Reference proteome</keyword>